<dbReference type="EMBL" id="ML995478">
    <property type="protein sequence ID" value="KAF2145258.1"/>
    <property type="molecule type" value="Genomic_DNA"/>
</dbReference>
<gene>
    <name evidence="2" type="ORF">K452DRAFT_137173</name>
</gene>
<evidence type="ECO:0000256" key="1">
    <source>
        <dbReference type="SAM" id="MobiDB-lite"/>
    </source>
</evidence>
<dbReference type="Proteomes" id="UP000799438">
    <property type="component" value="Unassembled WGS sequence"/>
</dbReference>
<dbReference type="AlphaFoldDB" id="A0A6A6BNK9"/>
<reference evidence="2" key="1">
    <citation type="journal article" date="2020" name="Stud. Mycol.">
        <title>101 Dothideomycetes genomes: a test case for predicting lifestyles and emergence of pathogens.</title>
        <authorList>
            <person name="Haridas S."/>
            <person name="Albert R."/>
            <person name="Binder M."/>
            <person name="Bloem J."/>
            <person name="Labutti K."/>
            <person name="Salamov A."/>
            <person name="Andreopoulos B."/>
            <person name="Baker S."/>
            <person name="Barry K."/>
            <person name="Bills G."/>
            <person name="Bluhm B."/>
            <person name="Cannon C."/>
            <person name="Castanera R."/>
            <person name="Culley D."/>
            <person name="Daum C."/>
            <person name="Ezra D."/>
            <person name="Gonzalez J."/>
            <person name="Henrissat B."/>
            <person name="Kuo A."/>
            <person name="Liang C."/>
            <person name="Lipzen A."/>
            <person name="Lutzoni F."/>
            <person name="Magnuson J."/>
            <person name="Mondo S."/>
            <person name="Nolan M."/>
            <person name="Ohm R."/>
            <person name="Pangilinan J."/>
            <person name="Park H.-J."/>
            <person name="Ramirez L."/>
            <person name="Alfaro M."/>
            <person name="Sun H."/>
            <person name="Tritt A."/>
            <person name="Yoshinaga Y."/>
            <person name="Zwiers L.-H."/>
            <person name="Turgeon B."/>
            <person name="Goodwin S."/>
            <person name="Spatafora J."/>
            <person name="Crous P."/>
            <person name="Grigoriev I."/>
        </authorList>
    </citation>
    <scope>NUCLEOTIDE SEQUENCE</scope>
    <source>
        <strain evidence="2">CBS 121167</strain>
    </source>
</reference>
<sequence length="208" mass="23837">MGASCFVVVTREERERKGRRKEKERKERRIGGVHLHLDLGLWIKLGYVRMRKAAGGREGEYVAATRTHTHARTRRVLACTQAHTCARQRHHITSGTATRTPSKHKSAATKHRHTDTKARKPHAITTPLPLALPLPLPCASMTQPAHPSVCLFACPPAPNIYPPPRTRANRPTLKRKRQEIQRERGKEKNKEEEPRACRSFRSYYVYVY</sequence>
<feature type="region of interest" description="Disordered" evidence="1">
    <location>
        <begin position="162"/>
        <end position="195"/>
    </location>
</feature>
<feature type="compositionally biased region" description="Basic and acidic residues" evidence="1">
    <location>
        <begin position="178"/>
        <end position="195"/>
    </location>
</feature>
<feature type="compositionally biased region" description="Basic residues" evidence="1">
    <location>
        <begin position="101"/>
        <end position="120"/>
    </location>
</feature>
<name>A0A6A6BNK9_9PEZI</name>
<feature type="region of interest" description="Disordered" evidence="1">
    <location>
        <begin position="95"/>
        <end position="120"/>
    </location>
</feature>
<accession>A0A6A6BNK9</accession>
<dbReference type="RefSeq" id="XP_033400970.1">
    <property type="nucleotide sequence ID" value="XM_033535347.1"/>
</dbReference>
<dbReference type="GeneID" id="54292841"/>
<evidence type="ECO:0000313" key="3">
    <source>
        <dbReference type="Proteomes" id="UP000799438"/>
    </source>
</evidence>
<evidence type="ECO:0000313" key="2">
    <source>
        <dbReference type="EMBL" id="KAF2145258.1"/>
    </source>
</evidence>
<keyword evidence="3" id="KW-1185">Reference proteome</keyword>
<proteinExistence type="predicted"/>
<organism evidence="2 3">
    <name type="scientific">Aplosporella prunicola CBS 121167</name>
    <dbReference type="NCBI Taxonomy" id="1176127"/>
    <lineage>
        <taxon>Eukaryota</taxon>
        <taxon>Fungi</taxon>
        <taxon>Dikarya</taxon>
        <taxon>Ascomycota</taxon>
        <taxon>Pezizomycotina</taxon>
        <taxon>Dothideomycetes</taxon>
        <taxon>Dothideomycetes incertae sedis</taxon>
        <taxon>Botryosphaeriales</taxon>
        <taxon>Aplosporellaceae</taxon>
        <taxon>Aplosporella</taxon>
    </lineage>
</organism>
<protein>
    <submittedName>
        <fullName evidence="2">Uncharacterized protein</fullName>
    </submittedName>
</protein>